<comment type="caution">
    <text evidence="1">The sequence shown here is derived from an EMBL/GenBank/DDBJ whole genome shotgun (WGS) entry which is preliminary data.</text>
</comment>
<dbReference type="AlphaFoldDB" id="A0AAI8VW11"/>
<reference evidence="1" key="1">
    <citation type="submission" date="2023-10" db="EMBL/GenBank/DDBJ databases">
        <authorList>
            <person name="Hackl T."/>
        </authorList>
    </citation>
    <scope>NUCLEOTIDE SEQUENCE</scope>
</reference>
<protein>
    <submittedName>
        <fullName evidence="1">Uu.00g077080.m01.CDS01</fullName>
    </submittedName>
</protein>
<sequence>MVFKDIYEEFVAAKLQPKRQNWDNLSDDVFYVDPETAHDKSQLKHAKQTGLTSVEKAAYKSFLDCRKMCDEIKDCFQFSYHDGICAYHKSFLLGKPRKPEDKKNQGWTSGWAVDKIHSWVQEHSECKEPVWPKV</sequence>
<organism evidence="1 2">
    <name type="scientific">Anthostomella pinea</name>
    <dbReference type="NCBI Taxonomy" id="933095"/>
    <lineage>
        <taxon>Eukaryota</taxon>
        <taxon>Fungi</taxon>
        <taxon>Dikarya</taxon>
        <taxon>Ascomycota</taxon>
        <taxon>Pezizomycotina</taxon>
        <taxon>Sordariomycetes</taxon>
        <taxon>Xylariomycetidae</taxon>
        <taxon>Xylariales</taxon>
        <taxon>Xylariaceae</taxon>
        <taxon>Anthostomella</taxon>
    </lineage>
</organism>
<evidence type="ECO:0000313" key="1">
    <source>
        <dbReference type="EMBL" id="CAJ2512083.1"/>
    </source>
</evidence>
<dbReference type="EMBL" id="CAUWAG010000018">
    <property type="protein sequence ID" value="CAJ2512083.1"/>
    <property type="molecule type" value="Genomic_DNA"/>
</dbReference>
<gene>
    <name evidence="1" type="ORF">KHLLAP_LOCUS12551</name>
</gene>
<evidence type="ECO:0000313" key="2">
    <source>
        <dbReference type="Proteomes" id="UP001295740"/>
    </source>
</evidence>
<dbReference type="Proteomes" id="UP001295740">
    <property type="component" value="Unassembled WGS sequence"/>
</dbReference>
<keyword evidence="2" id="KW-1185">Reference proteome</keyword>
<proteinExistence type="predicted"/>
<dbReference type="Gene3D" id="3.50.4.10">
    <property type="entry name" value="Hepatocyte Growth Factor"/>
    <property type="match status" value="1"/>
</dbReference>
<name>A0AAI8VW11_9PEZI</name>
<accession>A0AAI8VW11</accession>